<dbReference type="PROSITE" id="PS51866">
    <property type="entry name" value="MOP"/>
    <property type="match status" value="1"/>
</dbReference>
<evidence type="ECO:0000313" key="13">
    <source>
        <dbReference type="Proteomes" id="UP000092695"/>
    </source>
</evidence>
<dbReference type="InterPro" id="IPR017871">
    <property type="entry name" value="ABC_transporter-like_CS"/>
</dbReference>
<keyword evidence="4" id="KW-0997">Cell inner membrane</keyword>
<evidence type="ECO:0000256" key="6">
    <source>
        <dbReference type="ARBA" id="ARBA00022840"/>
    </source>
</evidence>
<dbReference type="InterPro" id="IPR005116">
    <property type="entry name" value="Transp-assoc_OB_typ1"/>
</dbReference>
<feature type="domain" description="ABC transporter" evidence="10">
    <location>
        <begin position="3"/>
        <end position="238"/>
    </location>
</feature>
<evidence type="ECO:0000256" key="3">
    <source>
        <dbReference type="ARBA" id="ARBA00022505"/>
    </source>
</evidence>
<evidence type="ECO:0000256" key="2">
    <source>
        <dbReference type="ARBA" id="ARBA00022475"/>
    </source>
</evidence>
<dbReference type="PANTHER" id="PTHR43514">
    <property type="entry name" value="ABC TRANSPORTER I FAMILY MEMBER 10"/>
    <property type="match status" value="1"/>
</dbReference>
<dbReference type="SMART" id="SM00382">
    <property type="entry name" value="AAA"/>
    <property type="match status" value="1"/>
</dbReference>
<protein>
    <submittedName>
        <fullName evidence="12">Molybdenum ABC transporter ATP-binding protein</fullName>
    </submittedName>
</protein>
<keyword evidence="2" id="KW-1003">Cell membrane</keyword>
<dbReference type="SUPFAM" id="SSF50331">
    <property type="entry name" value="MOP-like"/>
    <property type="match status" value="1"/>
</dbReference>
<name>A0A193LL84_9GAMM</name>
<dbReference type="Pfam" id="PF03459">
    <property type="entry name" value="TOBE"/>
    <property type="match status" value="1"/>
</dbReference>
<keyword evidence="8" id="KW-0472">Membrane</keyword>
<keyword evidence="6 12" id="KW-0067">ATP-binding</keyword>
<dbReference type="AlphaFoldDB" id="A0A193LL84"/>
<dbReference type="InterPro" id="IPR008995">
    <property type="entry name" value="Mo/tungstate-bd_C_term_dom"/>
</dbReference>
<dbReference type="GO" id="GO:0015098">
    <property type="term" value="F:molybdate ion transmembrane transporter activity"/>
    <property type="evidence" value="ECO:0007669"/>
    <property type="project" value="InterPro"/>
</dbReference>
<keyword evidence="5" id="KW-0547">Nucleotide-binding</keyword>
<dbReference type="GO" id="GO:0016887">
    <property type="term" value="F:ATP hydrolysis activity"/>
    <property type="evidence" value="ECO:0007669"/>
    <property type="project" value="InterPro"/>
</dbReference>
<dbReference type="GO" id="GO:0005524">
    <property type="term" value="F:ATP binding"/>
    <property type="evidence" value="ECO:0007669"/>
    <property type="project" value="UniProtKB-KW"/>
</dbReference>
<evidence type="ECO:0000256" key="9">
    <source>
        <dbReference type="PROSITE-ProRule" id="PRU01213"/>
    </source>
</evidence>
<dbReference type="SUPFAM" id="SSF52540">
    <property type="entry name" value="P-loop containing nucleoside triphosphate hydrolases"/>
    <property type="match status" value="1"/>
</dbReference>
<evidence type="ECO:0000256" key="8">
    <source>
        <dbReference type="ARBA" id="ARBA00023136"/>
    </source>
</evidence>
<dbReference type="PROSITE" id="PS00211">
    <property type="entry name" value="ABC_TRANSPORTER_1"/>
    <property type="match status" value="1"/>
</dbReference>
<dbReference type="InterPro" id="IPR003593">
    <property type="entry name" value="AAA+_ATPase"/>
</dbReference>
<dbReference type="OrthoDB" id="9802264at2"/>
<dbReference type="Gene3D" id="3.40.50.300">
    <property type="entry name" value="P-loop containing nucleotide triphosphate hydrolases"/>
    <property type="match status" value="1"/>
</dbReference>
<dbReference type="GO" id="GO:0140359">
    <property type="term" value="F:ABC-type transporter activity"/>
    <property type="evidence" value="ECO:0007669"/>
    <property type="project" value="InterPro"/>
</dbReference>
<dbReference type="InterPro" id="IPR050334">
    <property type="entry name" value="Molybdenum_import_ModC"/>
</dbReference>
<dbReference type="Proteomes" id="UP000092695">
    <property type="component" value="Chromosome"/>
</dbReference>
<dbReference type="InterPro" id="IPR003439">
    <property type="entry name" value="ABC_transporter-like_ATP-bd"/>
</dbReference>
<keyword evidence="13" id="KW-1185">Reference proteome</keyword>
<reference evidence="12 13" key="1">
    <citation type="submission" date="2016-06" db="EMBL/GenBank/DDBJ databases">
        <title>Complete genome sequence of a deep-branching marine Gamma Proteobacterium Woeseia oceani type strain XK5.</title>
        <authorList>
            <person name="Mu D."/>
            <person name="Du Z."/>
        </authorList>
    </citation>
    <scope>NUCLEOTIDE SEQUENCE [LARGE SCALE GENOMIC DNA]</scope>
    <source>
        <strain evidence="12 13">XK5</strain>
    </source>
</reference>
<accession>A0A193LL84</accession>
<dbReference type="EMBL" id="CP016268">
    <property type="protein sequence ID" value="ANO53247.1"/>
    <property type="molecule type" value="Genomic_DNA"/>
</dbReference>
<evidence type="ECO:0000256" key="7">
    <source>
        <dbReference type="ARBA" id="ARBA00022967"/>
    </source>
</evidence>
<dbReference type="NCBIfam" id="TIGR02142">
    <property type="entry name" value="modC_ABC"/>
    <property type="match status" value="1"/>
</dbReference>
<dbReference type="KEGG" id="woc:BA177_13700"/>
<dbReference type="Pfam" id="PF00005">
    <property type="entry name" value="ABC_tran"/>
    <property type="match status" value="1"/>
</dbReference>
<dbReference type="GO" id="GO:0016020">
    <property type="term" value="C:membrane"/>
    <property type="evidence" value="ECO:0007669"/>
    <property type="project" value="InterPro"/>
</dbReference>
<feature type="domain" description="Mop" evidence="11">
    <location>
        <begin position="299"/>
        <end position="366"/>
    </location>
</feature>
<evidence type="ECO:0000256" key="4">
    <source>
        <dbReference type="ARBA" id="ARBA00022519"/>
    </source>
</evidence>
<dbReference type="PANTHER" id="PTHR43514:SF10">
    <property type="entry name" value="MOLYBDENUM IMPORT ATP-BINDING PROTEIN MODC 2"/>
    <property type="match status" value="1"/>
</dbReference>
<evidence type="ECO:0000256" key="1">
    <source>
        <dbReference type="ARBA" id="ARBA00022448"/>
    </source>
</evidence>
<dbReference type="PROSITE" id="PS50893">
    <property type="entry name" value="ABC_TRANSPORTER_2"/>
    <property type="match status" value="1"/>
</dbReference>
<evidence type="ECO:0000313" key="12">
    <source>
        <dbReference type="EMBL" id="ANO53247.1"/>
    </source>
</evidence>
<organism evidence="12 13">
    <name type="scientific">Woeseia oceani</name>
    <dbReference type="NCBI Taxonomy" id="1548547"/>
    <lineage>
        <taxon>Bacteria</taxon>
        <taxon>Pseudomonadati</taxon>
        <taxon>Pseudomonadota</taxon>
        <taxon>Gammaproteobacteria</taxon>
        <taxon>Woeseiales</taxon>
        <taxon>Woeseiaceae</taxon>
        <taxon>Woeseia</taxon>
    </lineage>
</organism>
<dbReference type="Gene3D" id="2.40.50.100">
    <property type="match status" value="1"/>
</dbReference>
<dbReference type="InterPro" id="IPR004606">
    <property type="entry name" value="Mop_domain"/>
</dbReference>
<proteinExistence type="predicted"/>
<dbReference type="InterPro" id="IPR027417">
    <property type="entry name" value="P-loop_NTPase"/>
</dbReference>
<keyword evidence="1" id="KW-0813">Transport</keyword>
<evidence type="ECO:0000256" key="5">
    <source>
        <dbReference type="ARBA" id="ARBA00022741"/>
    </source>
</evidence>
<keyword evidence="7" id="KW-1278">Translocase</keyword>
<dbReference type="InterPro" id="IPR011868">
    <property type="entry name" value="ModC_ABC_ATP-bd"/>
</dbReference>
<sequence length="373" mass="40038">MPLESNAVLSLDVRKSYADFALSVRTDIALDGVTGLFGASGSGKSTLLRVIAGFEKDVAGTARMADKVWLNSAAGEFVPAYQRQIGYVFQDARLFEHLDVAGNLHFADRRNRGVGPGFAEVVAALDLEPLLNRTVTRLSGGERQRVALGRTLLSRPALMLLDEPLAALDSARKQEILPYLESLRTRFGIPTVYVSHAVDEIVRLADRVVVLQDGKVAAAGETAAVLDALPVGSVGLDAGIATVFEAQVVRHIAELHLTELAFCGQPLFVPSLSTRQPGEQVVLRVRASDVALALGRPTGLSMRNVFKGTVQRVAEQSNGAFALVTVQVGTVSLRAEVTRHALQAMQLVVGMELFALLKTATFASRRWSADESL</sequence>
<evidence type="ECO:0000259" key="11">
    <source>
        <dbReference type="PROSITE" id="PS51866"/>
    </source>
</evidence>
<gene>
    <name evidence="12" type="ORF">BA177_13700</name>
</gene>
<keyword evidence="3 9" id="KW-0500">Molybdenum</keyword>
<dbReference type="RefSeq" id="WP_068619389.1">
    <property type="nucleotide sequence ID" value="NZ_CP016268.1"/>
</dbReference>
<dbReference type="STRING" id="1548547.BA177_13700"/>
<evidence type="ECO:0000259" key="10">
    <source>
        <dbReference type="PROSITE" id="PS50893"/>
    </source>
</evidence>